<dbReference type="Proteomes" id="UP001152561">
    <property type="component" value="Unassembled WGS sequence"/>
</dbReference>
<comment type="caution">
    <text evidence="2">The sequence shown here is derived from an EMBL/GenBank/DDBJ whole genome shotgun (WGS) entry which is preliminary data.</text>
</comment>
<protein>
    <recommendedName>
        <fullName evidence="1">Endonuclease/exonuclease/phosphatase domain-containing protein</fullName>
    </recommendedName>
</protein>
<organism evidence="2 3">
    <name type="scientific">Anisodus acutangulus</name>
    <dbReference type="NCBI Taxonomy" id="402998"/>
    <lineage>
        <taxon>Eukaryota</taxon>
        <taxon>Viridiplantae</taxon>
        <taxon>Streptophyta</taxon>
        <taxon>Embryophyta</taxon>
        <taxon>Tracheophyta</taxon>
        <taxon>Spermatophyta</taxon>
        <taxon>Magnoliopsida</taxon>
        <taxon>eudicotyledons</taxon>
        <taxon>Gunneridae</taxon>
        <taxon>Pentapetalae</taxon>
        <taxon>asterids</taxon>
        <taxon>lamiids</taxon>
        <taxon>Solanales</taxon>
        <taxon>Solanaceae</taxon>
        <taxon>Solanoideae</taxon>
        <taxon>Hyoscyameae</taxon>
        <taxon>Anisodus</taxon>
    </lineage>
</organism>
<dbReference type="Gene3D" id="3.60.10.10">
    <property type="entry name" value="Endonuclease/exonuclease/phosphatase"/>
    <property type="match status" value="1"/>
</dbReference>
<dbReference type="Pfam" id="PF03372">
    <property type="entry name" value="Exo_endo_phos"/>
    <property type="match status" value="1"/>
</dbReference>
<dbReference type="OrthoDB" id="428734at2759"/>
<gene>
    <name evidence="2" type="ORF">K7X08_007608</name>
</gene>
<sequence length="275" mass="30303">MASRHHVVVRYRIQSDKKVAICSIHPSEQATLQCLGCVKAKIPVAKSYHCSPKCFSDAWQHHRALHERAASVVNENGNDEEEIFGRFNSTGSGVINASLTPSQSSGSLANGTITFISRSNAETKLPVGPASTILTSRVIPAPCPTPHRVFSVSGVDIPGHLDLDGRLSLSGTFTVLSYNILSDAYATNELYSYCPSWALSWTYRRQNLLREIVGYRADIVCLQEVQSNHFEEFFAPALDKHGYQAMFKRKTAEVEFNKAAQSLTTALNRLVKVSS</sequence>
<dbReference type="InterPro" id="IPR050410">
    <property type="entry name" value="CCR4/nocturin_mRNA_transcr"/>
</dbReference>
<dbReference type="EMBL" id="JAJAGQ010000019">
    <property type="protein sequence ID" value="KAJ8534284.1"/>
    <property type="molecule type" value="Genomic_DNA"/>
</dbReference>
<dbReference type="AlphaFoldDB" id="A0A9Q1LFQ1"/>
<dbReference type="SUPFAM" id="SSF56219">
    <property type="entry name" value="DNase I-like"/>
    <property type="match status" value="1"/>
</dbReference>
<evidence type="ECO:0000313" key="3">
    <source>
        <dbReference type="Proteomes" id="UP001152561"/>
    </source>
</evidence>
<keyword evidence="3" id="KW-1185">Reference proteome</keyword>
<name>A0A9Q1LFQ1_9SOLA</name>
<accession>A0A9Q1LFQ1</accession>
<dbReference type="InterPro" id="IPR036691">
    <property type="entry name" value="Endo/exonu/phosph_ase_sf"/>
</dbReference>
<feature type="domain" description="Endonuclease/exonuclease/phosphatase" evidence="1">
    <location>
        <begin position="176"/>
        <end position="240"/>
    </location>
</feature>
<dbReference type="PANTHER" id="PTHR12121:SF34">
    <property type="entry name" value="PROTEIN ANGEL"/>
    <property type="match status" value="1"/>
</dbReference>
<evidence type="ECO:0000313" key="2">
    <source>
        <dbReference type="EMBL" id="KAJ8534284.1"/>
    </source>
</evidence>
<evidence type="ECO:0000259" key="1">
    <source>
        <dbReference type="Pfam" id="PF03372"/>
    </source>
</evidence>
<dbReference type="InterPro" id="IPR005135">
    <property type="entry name" value="Endo/exonuclease/phosphatase"/>
</dbReference>
<proteinExistence type="predicted"/>
<dbReference type="PANTHER" id="PTHR12121">
    <property type="entry name" value="CARBON CATABOLITE REPRESSOR PROTEIN 4"/>
    <property type="match status" value="1"/>
</dbReference>
<dbReference type="GO" id="GO:0000175">
    <property type="term" value="F:3'-5'-RNA exonuclease activity"/>
    <property type="evidence" value="ECO:0007669"/>
    <property type="project" value="TreeGrafter"/>
</dbReference>
<reference evidence="3" key="1">
    <citation type="journal article" date="2023" name="Proc. Natl. Acad. Sci. U.S.A.">
        <title>Genomic and structural basis for evolution of tropane alkaloid biosynthesis.</title>
        <authorList>
            <person name="Wanga Y.-J."/>
            <person name="Taina T."/>
            <person name="Yua J.-Y."/>
            <person name="Lia J."/>
            <person name="Xua B."/>
            <person name="Chenc J."/>
            <person name="D'Auriad J.C."/>
            <person name="Huanga J.-P."/>
            <person name="Huanga S.-X."/>
        </authorList>
    </citation>
    <scope>NUCLEOTIDE SEQUENCE [LARGE SCALE GENOMIC DNA]</scope>
    <source>
        <strain evidence="3">cv. KIB-2019</strain>
    </source>
</reference>